<dbReference type="EMBL" id="JAUKPO010000012">
    <property type="protein sequence ID" value="MDO1448508.1"/>
    <property type="molecule type" value="Genomic_DNA"/>
</dbReference>
<dbReference type="PROSITE" id="PS51409">
    <property type="entry name" value="ARGINASE_2"/>
    <property type="match status" value="1"/>
</dbReference>
<dbReference type="PANTHER" id="PTHR11358">
    <property type="entry name" value="ARGINASE/AGMATINASE"/>
    <property type="match status" value="1"/>
</dbReference>
<evidence type="ECO:0000256" key="1">
    <source>
        <dbReference type="ARBA" id="ARBA00022723"/>
    </source>
</evidence>
<dbReference type="PANTHER" id="PTHR11358:SF26">
    <property type="entry name" value="GUANIDINO ACID HYDROLASE, MITOCHONDRIAL"/>
    <property type="match status" value="1"/>
</dbReference>
<dbReference type="InterPro" id="IPR023696">
    <property type="entry name" value="Ureohydrolase_dom_sf"/>
</dbReference>
<keyword evidence="2" id="KW-0378">Hydrolase</keyword>
<sequence>MDLTIFFDPLDESLLLPHAAPDTLQQYINSHIERMPSWKNSDIAIIGVPEDRGTPTNKGTHKAMWGVRKKLYNLKKGNKAYKITDLGDLRPGITLADTYLRLREVCETLMRNNVVPLIIGGSHDLDYGQYLAYEHIPMRVSLLNIDATLDMQESDAYTMSERHIHEILVHEPNYLFTFSHLAYQSYLTSAHDLAILEKLYFDAHRLGQLRENLAEIEPVIREANMMSFDIKAIKMADAPGNANAHVFGLTAEEACQICWYAGLNERMASVGFYEYNPDYDNRSQTAEVLATMIWYFVEGYYHRKKEVEFSDKTYTRYVVPMSESESQQIVFYKNKFNEKWWMEVPYPSKPEKNSVIPCSYNDYQMALKGELPQRWINRYAKLI</sequence>
<keyword evidence="5" id="KW-1185">Reference proteome</keyword>
<evidence type="ECO:0000313" key="5">
    <source>
        <dbReference type="Proteomes" id="UP001168528"/>
    </source>
</evidence>
<dbReference type="Pfam" id="PF00491">
    <property type="entry name" value="Arginase"/>
    <property type="match status" value="1"/>
</dbReference>
<comment type="caution">
    <text evidence="4">The sequence shown here is derived from an EMBL/GenBank/DDBJ whole genome shotgun (WGS) entry which is preliminary data.</text>
</comment>
<comment type="similarity">
    <text evidence="3">Belongs to the arginase family.</text>
</comment>
<dbReference type="Gene3D" id="3.40.800.10">
    <property type="entry name" value="Ureohydrolase domain"/>
    <property type="match status" value="1"/>
</dbReference>
<evidence type="ECO:0000256" key="3">
    <source>
        <dbReference type="PROSITE-ProRule" id="PRU00742"/>
    </source>
</evidence>
<dbReference type="Proteomes" id="UP001168528">
    <property type="component" value="Unassembled WGS sequence"/>
</dbReference>
<evidence type="ECO:0000256" key="2">
    <source>
        <dbReference type="ARBA" id="ARBA00022801"/>
    </source>
</evidence>
<evidence type="ECO:0000313" key="4">
    <source>
        <dbReference type="EMBL" id="MDO1448508.1"/>
    </source>
</evidence>
<keyword evidence="1" id="KW-0479">Metal-binding</keyword>
<dbReference type="CDD" id="cd09988">
    <property type="entry name" value="Formimidoylglutamase"/>
    <property type="match status" value="1"/>
</dbReference>
<dbReference type="SUPFAM" id="SSF52768">
    <property type="entry name" value="Arginase/deacetylase"/>
    <property type="match status" value="1"/>
</dbReference>
<accession>A0ABT8RBB9</accession>
<dbReference type="RefSeq" id="WP_302039309.1">
    <property type="nucleotide sequence ID" value="NZ_JAUKPO010000012.1"/>
</dbReference>
<name>A0ABT8RBB9_9BACT</name>
<organism evidence="4 5">
    <name type="scientific">Rhodocytophaga aerolata</name>
    <dbReference type="NCBI Taxonomy" id="455078"/>
    <lineage>
        <taxon>Bacteria</taxon>
        <taxon>Pseudomonadati</taxon>
        <taxon>Bacteroidota</taxon>
        <taxon>Cytophagia</taxon>
        <taxon>Cytophagales</taxon>
        <taxon>Rhodocytophagaceae</taxon>
        <taxon>Rhodocytophaga</taxon>
    </lineage>
</organism>
<dbReference type="InterPro" id="IPR006035">
    <property type="entry name" value="Ureohydrolase"/>
</dbReference>
<gene>
    <name evidence="4" type="ORF">Q0590_19685</name>
</gene>
<protein>
    <submittedName>
        <fullName evidence="4">Formimidoylglutamase</fullName>
    </submittedName>
</protein>
<reference evidence="4" key="1">
    <citation type="submission" date="2023-07" db="EMBL/GenBank/DDBJ databases">
        <title>The genome sequence of Rhodocytophaga aerolata KACC 12507.</title>
        <authorList>
            <person name="Zhang X."/>
        </authorList>
    </citation>
    <scope>NUCLEOTIDE SEQUENCE</scope>
    <source>
        <strain evidence="4">KACC 12507</strain>
    </source>
</reference>
<proteinExistence type="inferred from homology"/>